<dbReference type="InterPro" id="IPR043130">
    <property type="entry name" value="CDP-OH_PTrfase_TM_dom"/>
</dbReference>
<evidence type="ECO:0000256" key="8">
    <source>
        <dbReference type="ARBA" id="ARBA00023136"/>
    </source>
</evidence>
<dbReference type="InterPro" id="IPR000462">
    <property type="entry name" value="CDP-OH_P_trans"/>
</dbReference>
<evidence type="ECO:0000256" key="10">
    <source>
        <dbReference type="ARBA" id="ARBA00023264"/>
    </source>
</evidence>
<evidence type="ECO:0000256" key="2">
    <source>
        <dbReference type="ARBA" id="ARBA00010441"/>
    </source>
</evidence>
<comment type="similarity">
    <text evidence="2">Belongs to the CDP-alcohol phosphatidyltransferase class-I family.</text>
</comment>
<keyword evidence="5 11" id="KW-0812">Transmembrane</keyword>
<dbReference type="AlphaFoldDB" id="A0A6J6CMZ6"/>
<keyword evidence="4" id="KW-0808">Transferase</keyword>
<keyword evidence="6 11" id="KW-1133">Transmembrane helix</keyword>
<evidence type="ECO:0000256" key="7">
    <source>
        <dbReference type="ARBA" id="ARBA00023098"/>
    </source>
</evidence>
<dbReference type="GO" id="GO:0008444">
    <property type="term" value="F:CDP-diacylglycerol-glycerol-3-phosphate 3-phosphatidyltransferase activity"/>
    <property type="evidence" value="ECO:0007669"/>
    <property type="project" value="InterPro"/>
</dbReference>
<dbReference type="InterPro" id="IPR050324">
    <property type="entry name" value="CDP-alcohol_PTase-I"/>
</dbReference>
<name>A0A6J6CMZ6_9ZZZZ</name>
<dbReference type="PANTHER" id="PTHR14269:SF62">
    <property type="entry name" value="CDP-DIACYLGLYCEROL--GLYCEROL-3-PHOSPHATE 3-PHOSPHATIDYLTRANSFERASE 1, CHLOROPLASTIC"/>
    <property type="match status" value="1"/>
</dbReference>
<keyword evidence="10" id="KW-1208">Phospholipid metabolism</keyword>
<evidence type="ECO:0000256" key="4">
    <source>
        <dbReference type="ARBA" id="ARBA00022679"/>
    </source>
</evidence>
<evidence type="ECO:0000256" key="3">
    <source>
        <dbReference type="ARBA" id="ARBA00022516"/>
    </source>
</evidence>
<feature type="transmembrane region" description="Helical" evidence="11">
    <location>
        <begin position="20"/>
        <end position="37"/>
    </location>
</feature>
<organism evidence="12">
    <name type="scientific">freshwater metagenome</name>
    <dbReference type="NCBI Taxonomy" id="449393"/>
    <lineage>
        <taxon>unclassified sequences</taxon>
        <taxon>metagenomes</taxon>
        <taxon>ecological metagenomes</taxon>
    </lineage>
</organism>
<dbReference type="PANTHER" id="PTHR14269">
    <property type="entry name" value="CDP-DIACYLGLYCEROL--GLYCEROL-3-PHOSPHATE 3-PHOSPHATIDYLTRANSFERASE-RELATED"/>
    <property type="match status" value="1"/>
</dbReference>
<evidence type="ECO:0000256" key="5">
    <source>
        <dbReference type="ARBA" id="ARBA00022692"/>
    </source>
</evidence>
<keyword evidence="3" id="KW-0444">Lipid biosynthesis</keyword>
<feature type="transmembrane region" description="Helical" evidence="11">
    <location>
        <begin position="167"/>
        <end position="190"/>
    </location>
</feature>
<feature type="transmembrane region" description="Helical" evidence="11">
    <location>
        <begin position="110"/>
        <end position="127"/>
    </location>
</feature>
<dbReference type="Pfam" id="PF01066">
    <property type="entry name" value="CDP-OH_P_transf"/>
    <property type="match status" value="1"/>
</dbReference>
<dbReference type="GO" id="GO:0016020">
    <property type="term" value="C:membrane"/>
    <property type="evidence" value="ECO:0007669"/>
    <property type="project" value="UniProtKB-SubCell"/>
</dbReference>
<gene>
    <name evidence="12" type="ORF">UFOPK1581_00182</name>
</gene>
<dbReference type="InterPro" id="IPR004570">
    <property type="entry name" value="Phosphatidylglycerol_P_synth"/>
</dbReference>
<reference evidence="12" key="1">
    <citation type="submission" date="2020-05" db="EMBL/GenBank/DDBJ databases">
        <authorList>
            <person name="Chiriac C."/>
            <person name="Salcher M."/>
            <person name="Ghai R."/>
            <person name="Kavagutti S V."/>
        </authorList>
    </citation>
    <scope>NUCLEOTIDE SEQUENCE</scope>
</reference>
<dbReference type="EMBL" id="CAEZTB010000016">
    <property type="protein sequence ID" value="CAB4551168.1"/>
    <property type="molecule type" value="Genomic_DNA"/>
</dbReference>
<proteinExistence type="inferred from homology"/>
<dbReference type="Gene3D" id="1.20.120.1760">
    <property type="match status" value="1"/>
</dbReference>
<evidence type="ECO:0000256" key="11">
    <source>
        <dbReference type="SAM" id="Phobius"/>
    </source>
</evidence>
<dbReference type="GO" id="GO:0046474">
    <property type="term" value="P:glycerophospholipid biosynthetic process"/>
    <property type="evidence" value="ECO:0007669"/>
    <property type="project" value="TreeGrafter"/>
</dbReference>
<keyword evidence="7" id="KW-0443">Lipid metabolism</keyword>
<dbReference type="PIRSF" id="PIRSF000847">
    <property type="entry name" value="Phos_ph_gly_syn"/>
    <property type="match status" value="1"/>
</dbReference>
<evidence type="ECO:0000256" key="9">
    <source>
        <dbReference type="ARBA" id="ARBA00023209"/>
    </source>
</evidence>
<dbReference type="PROSITE" id="PS00379">
    <property type="entry name" value="CDP_ALCOHOL_P_TRANSF"/>
    <property type="match status" value="1"/>
</dbReference>
<comment type="subcellular location">
    <subcellularLocation>
        <location evidence="1">Membrane</location>
        <topology evidence="1">Multi-pass membrane protein</topology>
    </subcellularLocation>
</comment>
<evidence type="ECO:0000256" key="6">
    <source>
        <dbReference type="ARBA" id="ARBA00022989"/>
    </source>
</evidence>
<evidence type="ECO:0000313" key="12">
    <source>
        <dbReference type="EMBL" id="CAB4551168.1"/>
    </source>
</evidence>
<feature type="transmembrane region" description="Helical" evidence="11">
    <location>
        <begin position="82"/>
        <end position="104"/>
    </location>
</feature>
<evidence type="ECO:0000256" key="1">
    <source>
        <dbReference type="ARBA" id="ARBA00004141"/>
    </source>
</evidence>
<feature type="transmembrane region" description="Helical" evidence="11">
    <location>
        <begin position="43"/>
        <end position="61"/>
    </location>
</feature>
<accession>A0A6J6CMZ6</accession>
<protein>
    <submittedName>
        <fullName evidence="12">Unannotated protein</fullName>
    </submittedName>
</protein>
<sequence length="207" mass="23317">MSQARKNSFLNGEVLNIPNLLSFLRIALVPVFLGFLLHEMFLSAIFVLMVAGITDFLDGYLARKLNQMTKLGKVLDPVADRLYIFSTLLALSVTGNIPWWLAALVILRDLLMLISLPALASLGYATLPVHFLGKASTFALLYSFPLLLMAKIFIEAQFILLPLAWAFALWGVALYWWSGFVYLWHLILLWREDRGNSSNLLKEIKGA</sequence>
<feature type="transmembrane region" description="Helical" evidence="11">
    <location>
        <begin position="139"/>
        <end position="161"/>
    </location>
</feature>
<keyword evidence="8 11" id="KW-0472">Membrane</keyword>
<keyword evidence="9" id="KW-0594">Phospholipid biosynthesis</keyword>
<dbReference type="InterPro" id="IPR048254">
    <property type="entry name" value="CDP_ALCOHOL_P_TRANSF_CS"/>
</dbReference>